<organism evidence="1 2">
    <name type="scientific">Sphingobium cupriresistens LL01</name>
    <dbReference type="NCBI Taxonomy" id="1420583"/>
    <lineage>
        <taxon>Bacteria</taxon>
        <taxon>Pseudomonadati</taxon>
        <taxon>Pseudomonadota</taxon>
        <taxon>Alphaproteobacteria</taxon>
        <taxon>Sphingomonadales</taxon>
        <taxon>Sphingomonadaceae</taxon>
        <taxon>Sphingobium</taxon>
    </lineage>
</organism>
<evidence type="ECO:0000313" key="1">
    <source>
        <dbReference type="EMBL" id="KMS53399.1"/>
    </source>
</evidence>
<dbReference type="STRING" id="1420583.V473_20225"/>
<dbReference type="AlphaFoldDB" id="A0A0J7XP45"/>
<dbReference type="Proteomes" id="UP000052232">
    <property type="component" value="Unassembled WGS sequence"/>
</dbReference>
<dbReference type="PATRIC" id="fig|1420583.3.peg.3854"/>
<evidence type="ECO:0000313" key="2">
    <source>
        <dbReference type="Proteomes" id="UP000052232"/>
    </source>
</evidence>
<sequence>MNATGGSIAIRGTHGQYPVPIIGPGRFIYIISQRSAERRDIAQRACGAVTRHMREHMLT</sequence>
<reference evidence="1 2" key="1">
    <citation type="journal article" date="2015" name="G3 (Bethesda)">
        <title>Insights into Ongoing Evolution of the Hexachlorocyclohexane Catabolic Pathway from Comparative Genomics of Ten Sphingomonadaceae Strains.</title>
        <authorList>
            <person name="Pearce S.L."/>
            <person name="Oakeshott J.G."/>
            <person name="Pandey G."/>
        </authorList>
    </citation>
    <scope>NUCLEOTIDE SEQUENCE [LARGE SCALE GENOMIC DNA]</scope>
    <source>
        <strain evidence="1 2">LL01</strain>
    </source>
</reference>
<protein>
    <submittedName>
        <fullName evidence="1">Uncharacterized protein</fullName>
    </submittedName>
</protein>
<name>A0A0J7XP45_9SPHN</name>
<comment type="caution">
    <text evidence="1">The sequence shown here is derived from an EMBL/GenBank/DDBJ whole genome shotgun (WGS) entry which is preliminary data.</text>
</comment>
<gene>
    <name evidence="1" type="ORF">V473_20225</name>
</gene>
<accession>A0A0J7XP45</accession>
<proteinExistence type="predicted"/>
<dbReference type="EMBL" id="JACT01000005">
    <property type="protein sequence ID" value="KMS53399.1"/>
    <property type="molecule type" value="Genomic_DNA"/>
</dbReference>
<keyword evidence="2" id="KW-1185">Reference proteome</keyword>